<dbReference type="AlphaFoldDB" id="A0A381PSQ8"/>
<evidence type="ECO:0000256" key="5">
    <source>
        <dbReference type="ARBA" id="ARBA00022898"/>
    </source>
</evidence>
<accession>A0A381PSQ8</accession>
<dbReference type="CDD" id="cd01557">
    <property type="entry name" value="BCAT_beta_family"/>
    <property type="match status" value="1"/>
</dbReference>
<dbReference type="PANTHER" id="PTHR42825:SF2">
    <property type="entry name" value="BRANCHED-CHAIN-AMINO-ACID AMINOTRANSFERASE 3, CHLOROPLASTIC-RELATED"/>
    <property type="match status" value="1"/>
</dbReference>
<dbReference type="SUPFAM" id="SSF56752">
    <property type="entry name" value="D-aminoacid aminotransferase-like PLP-dependent enzymes"/>
    <property type="match status" value="1"/>
</dbReference>
<evidence type="ECO:0000256" key="4">
    <source>
        <dbReference type="ARBA" id="ARBA00022679"/>
    </source>
</evidence>
<dbReference type="Gene3D" id="3.30.470.10">
    <property type="match status" value="1"/>
</dbReference>
<dbReference type="EMBL" id="UINC01001039">
    <property type="protein sequence ID" value="SUZ68503.1"/>
    <property type="molecule type" value="Genomic_DNA"/>
</dbReference>
<reference evidence="6" key="1">
    <citation type="submission" date="2018-05" db="EMBL/GenBank/DDBJ databases">
        <authorList>
            <person name="Lanie J.A."/>
            <person name="Ng W.-L."/>
            <person name="Kazmierczak K.M."/>
            <person name="Andrzejewski T.M."/>
            <person name="Davidsen T.M."/>
            <person name="Wayne K.J."/>
            <person name="Tettelin H."/>
            <person name="Glass J.I."/>
            <person name="Rusch D."/>
            <person name="Podicherti R."/>
            <person name="Tsui H.-C.T."/>
            <person name="Winkler M.E."/>
        </authorList>
    </citation>
    <scope>NUCLEOTIDE SEQUENCE</scope>
</reference>
<dbReference type="GO" id="GO:0009081">
    <property type="term" value="P:branched-chain amino acid metabolic process"/>
    <property type="evidence" value="ECO:0007669"/>
    <property type="project" value="InterPro"/>
</dbReference>
<organism evidence="6">
    <name type="scientific">marine metagenome</name>
    <dbReference type="NCBI Taxonomy" id="408172"/>
    <lineage>
        <taxon>unclassified sequences</taxon>
        <taxon>metagenomes</taxon>
        <taxon>ecological metagenomes</taxon>
    </lineage>
</organism>
<keyword evidence="4" id="KW-0808">Transferase</keyword>
<dbReference type="InterPro" id="IPR018300">
    <property type="entry name" value="Aminotrans_IV_CS"/>
</dbReference>
<sequence>MATAHSENGVYQYGGAVEAYGDFSLSPAAHALHYASAVFEGLKAHWQDDGSLAIFRLDDHVARMRQSAEQLRLPVPDTTTLRQMIVDSVEANVGEVPPAPGSLYIRPTIIGTEPNIGAAATPSSEALLFIVNCPVGDYFKGGVRPLTLLIEEEIPRTTPQFGMVKSGANYAMALAPTLDAMAQNSAVDQILFATGGDITETGAANFFLADNERVLTRQLDSSFLHGVTRSSVLALAADLGYEVDERPIALSELKEWAGRGEAFLSGTAAVLSPVGTILGGDSDIVFGDGQPGPNTLRLRESLVAIQNGRSDDLHGWRTTVNS</sequence>
<evidence type="ECO:0000313" key="6">
    <source>
        <dbReference type="EMBL" id="SUZ68503.1"/>
    </source>
</evidence>
<dbReference type="GO" id="GO:0004084">
    <property type="term" value="F:branched-chain-amino-acid transaminase activity"/>
    <property type="evidence" value="ECO:0007669"/>
    <property type="project" value="InterPro"/>
</dbReference>
<protein>
    <recommendedName>
        <fullName evidence="7">Branched-chain-amino-acid transaminase</fullName>
    </recommendedName>
</protein>
<evidence type="ECO:0000256" key="1">
    <source>
        <dbReference type="ARBA" id="ARBA00001933"/>
    </source>
</evidence>
<name>A0A381PSQ8_9ZZZZ</name>
<dbReference type="PIRSF" id="PIRSF006468">
    <property type="entry name" value="BCAT1"/>
    <property type="match status" value="1"/>
</dbReference>
<dbReference type="Gene3D" id="3.20.10.10">
    <property type="entry name" value="D-amino Acid Aminotransferase, subunit A, domain 2"/>
    <property type="match status" value="1"/>
</dbReference>
<dbReference type="InterPro" id="IPR043131">
    <property type="entry name" value="BCAT-like_N"/>
</dbReference>
<gene>
    <name evidence="6" type="ORF">METZ01_LOCUS21357</name>
</gene>
<dbReference type="NCBIfam" id="TIGR01123">
    <property type="entry name" value="ilvE_II"/>
    <property type="match status" value="1"/>
</dbReference>
<dbReference type="InterPro" id="IPR005786">
    <property type="entry name" value="B_amino_transII"/>
</dbReference>
<dbReference type="InterPro" id="IPR043132">
    <property type="entry name" value="BCAT-like_C"/>
</dbReference>
<keyword evidence="5" id="KW-0663">Pyridoxal phosphate</keyword>
<dbReference type="InterPro" id="IPR001544">
    <property type="entry name" value="Aminotrans_IV"/>
</dbReference>
<keyword evidence="3" id="KW-0032">Aminotransferase</keyword>
<evidence type="ECO:0000256" key="2">
    <source>
        <dbReference type="ARBA" id="ARBA00009320"/>
    </source>
</evidence>
<dbReference type="PROSITE" id="PS00770">
    <property type="entry name" value="AA_TRANSFER_CLASS_4"/>
    <property type="match status" value="1"/>
</dbReference>
<dbReference type="PANTHER" id="PTHR42825">
    <property type="entry name" value="AMINO ACID AMINOTRANSFERASE"/>
    <property type="match status" value="1"/>
</dbReference>
<dbReference type="InterPro" id="IPR033939">
    <property type="entry name" value="BCAT_family"/>
</dbReference>
<evidence type="ECO:0008006" key="7">
    <source>
        <dbReference type="Google" id="ProtNLM"/>
    </source>
</evidence>
<evidence type="ECO:0000256" key="3">
    <source>
        <dbReference type="ARBA" id="ARBA00022576"/>
    </source>
</evidence>
<proteinExistence type="inferred from homology"/>
<comment type="cofactor">
    <cofactor evidence="1">
        <name>pyridoxal 5'-phosphate</name>
        <dbReference type="ChEBI" id="CHEBI:597326"/>
    </cofactor>
</comment>
<dbReference type="InterPro" id="IPR036038">
    <property type="entry name" value="Aminotransferase-like"/>
</dbReference>
<dbReference type="Pfam" id="PF01063">
    <property type="entry name" value="Aminotran_4"/>
    <property type="match status" value="1"/>
</dbReference>
<comment type="similarity">
    <text evidence="2">Belongs to the class-IV pyridoxal-phosphate-dependent aminotransferase family.</text>
</comment>